<reference evidence="2" key="1">
    <citation type="journal article" date="2019" name="Int. J. Syst. Evol. Microbiol.">
        <title>The Global Catalogue of Microorganisms (GCM) 10K type strain sequencing project: providing services to taxonomists for standard genome sequencing and annotation.</title>
        <authorList>
            <consortium name="The Broad Institute Genomics Platform"/>
            <consortium name="The Broad Institute Genome Sequencing Center for Infectious Disease"/>
            <person name="Wu L."/>
            <person name="Ma J."/>
        </authorList>
    </citation>
    <scope>NUCLEOTIDE SEQUENCE [LARGE SCALE GENOMIC DNA]</scope>
    <source>
        <strain evidence="2">JCM 16601</strain>
    </source>
</reference>
<organism evidence="1 2">
    <name type="scientific">Mucilaginibacter dorajii</name>
    <dbReference type="NCBI Taxonomy" id="692994"/>
    <lineage>
        <taxon>Bacteria</taxon>
        <taxon>Pseudomonadati</taxon>
        <taxon>Bacteroidota</taxon>
        <taxon>Sphingobacteriia</taxon>
        <taxon>Sphingobacteriales</taxon>
        <taxon>Sphingobacteriaceae</taxon>
        <taxon>Mucilaginibacter</taxon>
    </lineage>
</organism>
<protein>
    <recommendedName>
        <fullName evidence="3">Glycosyl transferase</fullName>
    </recommendedName>
</protein>
<evidence type="ECO:0008006" key="3">
    <source>
        <dbReference type="Google" id="ProtNLM"/>
    </source>
</evidence>
<keyword evidence="2" id="KW-1185">Reference proteome</keyword>
<proteinExistence type="predicted"/>
<dbReference type="Gene3D" id="3.90.550.10">
    <property type="entry name" value="Spore Coat Polysaccharide Biosynthesis Protein SpsA, Chain A"/>
    <property type="match status" value="1"/>
</dbReference>
<gene>
    <name evidence="1" type="ORF">GCM10022210_27180</name>
</gene>
<sequence>MSLGKLVYKYLYAPTASIRYNLHHFGIKGWYAYKNGEKQMKTAAINLPAISLQNSGDVPVISYLTGEKYWHQTIFGIQSLVNHYGNNIGIDIYSDGSLAPPIIETLKNYCPQITITTEAQIMENLNAIIPADKYPSLNFLRDWSPFFKRMIDIHCKMQWAIHLDSDMLFFKCPDDLTDFSKQKKAFFMQEQMSASYFVDDSDVLLKKYDIPTLQNVNGGIIAYDGSVVDYPRLEHIAKLLLENYFHQGPARIEQTLMSYILAMQNGTPLNKTDYKIYYDSAVDDNDNATLRHYIFKAKLPYFSAEWKTISH</sequence>
<comment type="caution">
    <text evidence="1">The sequence shown here is derived from an EMBL/GenBank/DDBJ whole genome shotgun (WGS) entry which is preliminary data.</text>
</comment>
<name>A0ABP7Q2W8_9SPHI</name>
<evidence type="ECO:0000313" key="2">
    <source>
        <dbReference type="Proteomes" id="UP001500742"/>
    </source>
</evidence>
<accession>A0ABP7Q2W8</accession>
<dbReference type="InterPro" id="IPR029044">
    <property type="entry name" value="Nucleotide-diphossugar_trans"/>
</dbReference>
<dbReference type="Proteomes" id="UP001500742">
    <property type="component" value="Unassembled WGS sequence"/>
</dbReference>
<dbReference type="RefSeq" id="WP_259087628.1">
    <property type="nucleotide sequence ID" value="NZ_BAAAZC010000019.1"/>
</dbReference>
<dbReference type="SUPFAM" id="SSF53448">
    <property type="entry name" value="Nucleotide-diphospho-sugar transferases"/>
    <property type="match status" value="1"/>
</dbReference>
<dbReference type="EMBL" id="BAAAZC010000019">
    <property type="protein sequence ID" value="GAA3975294.1"/>
    <property type="molecule type" value="Genomic_DNA"/>
</dbReference>
<evidence type="ECO:0000313" key="1">
    <source>
        <dbReference type="EMBL" id="GAA3975294.1"/>
    </source>
</evidence>